<dbReference type="PANTHER" id="PTHR24148">
    <property type="entry name" value="ANKYRIN REPEAT DOMAIN-CONTAINING PROTEIN 39 HOMOLOG-RELATED"/>
    <property type="match status" value="1"/>
</dbReference>
<protein>
    <submittedName>
        <fullName evidence="2">Heterokaryon incompatibility protein-domain-containing protein</fullName>
    </submittedName>
</protein>
<organism evidence="2 3">
    <name type="scientific">Plectosphaerella cucumerina</name>
    <dbReference type="NCBI Taxonomy" id="40658"/>
    <lineage>
        <taxon>Eukaryota</taxon>
        <taxon>Fungi</taxon>
        <taxon>Dikarya</taxon>
        <taxon>Ascomycota</taxon>
        <taxon>Pezizomycotina</taxon>
        <taxon>Sordariomycetes</taxon>
        <taxon>Hypocreomycetidae</taxon>
        <taxon>Glomerellales</taxon>
        <taxon>Plectosphaerellaceae</taxon>
        <taxon>Plectosphaerella</taxon>
    </lineage>
</organism>
<dbReference type="OrthoDB" id="4850135at2759"/>
<proteinExistence type="predicted"/>
<keyword evidence="3" id="KW-1185">Reference proteome</keyword>
<evidence type="ECO:0000259" key="1">
    <source>
        <dbReference type="Pfam" id="PF06985"/>
    </source>
</evidence>
<dbReference type="Pfam" id="PF06985">
    <property type="entry name" value="HET"/>
    <property type="match status" value="1"/>
</dbReference>
<feature type="domain" description="Heterokaryon incompatibility" evidence="1">
    <location>
        <begin position="48"/>
        <end position="215"/>
    </location>
</feature>
<sequence length="650" mass="73282">MASALYSQLPLNPSNSEIRTLIVLPSDNHEAPIICSLNVASINDDCDFEALSYVWHEPSLAAAAPVTILVNGNKFTPTPNLFSALQHLRLPQKARKLWIDAICINQGDLDERSAQVSLMTRIYTRAQAVAVWLGPSNDDIDKYARLEPQLIADIGLLRESFSHHFQNLSDLAVPEIVAEIEKLWLKKHLKLLELLPGYFSLIGNEYWSRMWTYQESCLPATSRSFYCGSNLFTWEQVGYKLVFSHFMSLDCWHRCLVTQRNRSGGESYLPNERQRYATSLARHMGAYFKANPHQRGSFSIPSDHLDDFAVHLMKTTYRICMNPLDRFYALYGLVPNPSHLPRVDYTRDVHTVAANIASYLISSSLGARLFDKWDYGAPRALTAPSNHVWPSWVPDFRVTTPLFNQEYEKEVQASLRNKIVSISRDLSTIMIQGKSFGPCKVVARFKSTTSGVELFARGLGQILASLAPGPGLEAFHKNVERLITLFTYPLSSYGVTISSVDQVVGLLLHWRSESLKRLAEGNSSPEDMQRDLSLQEVPAFDANNWKHTSVGNQTDDKVLFVTDDLHMGFGNAHMRDGDILARLGDQRGSCVLRRCETGSPGSPWEETVTMIGPSAVRHLPLFWNAETRYSATWCEDMTVDKTEPVVFTIR</sequence>
<name>A0A8K0TN14_9PEZI</name>
<dbReference type="InterPro" id="IPR010730">
    <property type="entry name" value="HET"/>
</dbReference>
<dbReference type="PANTHER" id="PTHR24148:SF64">
    <property type="entry name" value="HETEROKARYON INCOMPATIBILITY DOMAIN-CONTAINING PROTEIN"/>
    <property type="match status" value="1"/>
</dbReference>
<comment type="caution">
    <text evidence="2">The sequence shown here is derived from an EMBL/GenBank/DDBJ whole genome shotgun (WGS) entry which is preliminary data.</text>
</comment>
<evidence type="ECO:0000313" key="2">
    <source>
        <dbReference type="EMBL" id="KAH7363171.1"/>
    </source>
</evidence>
<gene>
    <name evidence="2" type="ORF">B0T11DRAFT_318673</name>
</gene>
<dbReference type="AlphaFoldDB" id="A0A8K0TN14"/>
<dbReference type="EMBL" id="JAGPXD010000003">
    <property type="protein sequence ID" value="KAH7363171.1"/>
    <property type="molecule type" value="Genomic_DNA"/>
</dbReference>
<reference evidence="2" key="1">
    <citation type="journal article" date="2021" name="Nat. Commun.">
        <title>Genetic determinants of endophytism in the Arabidopsis root mycobiome.</title>
        <authorList>
            <person name="Mesny F."/>
            <person name="Miyauchi S."/>
            <person name="Thiergart T."/>
            <person name="Pickel B."/>
            <person name="Atanasova L."/>
            <person name="Karlsson M."/>
            <person name="Huettel B."/>
            <person name="Barry K.W."/>
            <person name="Haridas S."/>
            <person name="Chen C."/>
            <person name="Bauer D."/>
            <person name="Andreopoulos W."/>
            <person name="Pangilinan J."/>
            <person name="LaButti K."/>
            <person name="Riley R."/>
            <person name="Lipzen A."/>
            <person name="Clum A."/>
            <person name="Drula E."/>
            <person name="Henrissat B."/>
            <person name="Kohler A."/>
            <person name="Grigoriev I.V."/>
            <person name="Martin F.M."/>
            <person name="Hacquard S."/>
        </authorList>
    </citation>
    <scope>NUCLEOTIDE SEQUENCE</scope>
    <source>
        <strain evidence="2">MPI-CAGE-AT-0016</strain>
    </source>
</reference>
<dbReference type="Proteomes" id="UP000813385">
    <property type="component" value="Unassembled WGS sequence"/>
</dbReference>
<evidence type="ECO:0000313" key="3">
    <source>
        <dbReference type="Proteomes" id="UP000813385"/>
    </source>
</evidence>
<accession>A0A8K0TN14</accession>
<dbReference type="InterPro" id="IPR052895">
    <property type="entry name" value="HetReg/Transcr_Mod"/>
</dbReference>